<keyword evidence="4" id="KW-1185">Reference proteome</keyword>
<keyword evidence="2" id="KW-0812">Transmembrane</keyword>
<dbReference type="RefSeq" id="WP_131153401.1">
    <property type="nucleotide sequence ID" value="NZ_CP036402.1"/>
</dbReference>
<feature type="transmembrane region" description="Helical" evidence="2">
    <location>
        <begin position="22"/>
        <end position="44"/>
    </location>
</feature>
<dbReference type="Proteomes" id="UP000291469">
    <property type="component" value="Chromosome"/>
</dbReference>
<evidence type="ECO:0008006" key="5">
    <source>
        <dbReference type="Google" id="ProtNLM"/>
    </source>
</evidence>
<name>A0A411YAY8_9ACTN</name>
<dbReference type="KEGG" id="erz:ER308_01665"/>
<feature type="transmembrane region" description="Helical" evidence="2">
    <location>
        <begin position="74"/>
        <end position="94"/>
    </location>
</feature>
<feature type="transmembrane region" description="Helical" evidence="2">
    <location>
        <begin position="106"/>
        <end position="124"/>
    </location>
</feature>
<dbReference type="EMBL" id="CP036402">
    <property type="protein sequence ID" value="QBI18403.1"/>
    <property type="molecule type" value="Genomic_DNA"/>
</dbReference>
<dbReference type="OrthoDB" id="4478939at2"/>
<organism evidence="3 4">
    <name type="scientific">Egibacter rhizosphaerae</name>
    <dbReference type="NCBI Taxonomy" id="1670831"/>
    <lineage>
        <taxon>Bacteria</taxon>
        <taxon>Bacillati</taxon>
        <taxon>Actinomycetota</taxon>
        <taxon>Nitriliruptoria</taxon>
        <taxon>Egibacterales</taxon>
        <taxon>Egibacteraceae</taxon>
        <taxon>Egibacter</taxon>
    </lineage>
</organism>
<dbReference type="InterPro" id="IPR029058">
    <property type="entry name" value="AB_hydrolase_fold"/>
</dbReference>
<dbReference type="AlphaFoldDB" id="A0A411YAY8"/>
<feature type="transmembrane region" description="Helical" evidence="2">
    <location>
        <begin position="130"/>
        <end position="150"/>
    </location>
</feature>
<keyword evidence="2" id="KW-1133">Transmembrane helix</keyword>
<evidence type="ECO:0000313" key="4">
    <source>
        <dbReference type="Proteomes" id="UP000291469"/>
    </source>
</evidence>
<protein>
    <recommendedName>
        <fullName evidence="5">Alpha/beta hydrolase</fullName>
    </recommendedName>
</protein>
<gene>
    <name evidence="3" type="ORF">ER308_01665</name>
</gene>
<keyword evidence="2" id="KW-0472">Membrane</keyword>
<sequence length="541" mass="56828">MPAVSTRDESLQSAEVKRRPRAAWLLVPALLAATVALLPGLPAWPGVVHLVALPPLDVFADLRALLSWAPSHPWAWFGIAASIAGRTALLAALLPGPWRARLPFAAAFYGTAAPFALLAAQLNFVAHAALYSRLLWAATTLTGLVAVVLAPSPWTGQPTLRRALATSVRGGLRLGPLAVYALALVTIGTLADRSSPSGVAMLVLASALLTAATATWLSRPPEPRAIPALVLAAGALALLLVVVSRGEDAVEADARPGSLLMMSGINSASGDGAAFETDPRALGFTCEQTYYYSYAGTGEGQPRGDAVCPIRTGAPYEQGHTQRAFNEQVQLLAAQAADLDEPLTIAAHSQAAWVAWAAAAEGALPRDSRLLLVGPFPDNPVGWPQPSADGSGRVGGDGFRMLAPLAEAVDFHFDVDAPLSRELLGRPRSAAGILADPLPEGTRALSLTATSDLGLMPQGWRIEGAEDACPLREAHPYLPLTPGLHRAANAFLDGRSQPPCPSWRRQLVHLSRPWGVPPHDSATTSAPPLARIPREEFSSRL</sequence>
<evidence type="ECO:0000256" key="1">
    <source>
        <dbReference type="SAM" id="MobiDB-lite"/>
    </source>
</evidence>
<evidence type="ECO:0000313" key="3">
    <source>
        <dbReference type="EMBL" id="QBI18403.1"/>
    </source>
</evidence>
<feature type="compositionally biased region" description="Basic and acidic residues" evidence="1">
    <location>
        <begin position="532"/>
        <end position="541"/>
    </location>
</feature>
<feature type="transmembrane region" description="Helical" evidence="2">
    <location>
        <begin position="171"/>
        <end position="191"/>
    </location>
</feature>
<dbReference type="SUPFAM" id="SSF53474">
    <property type="entry name" value="alpha/beta-Hydrolases"/>
    <property type="match status" value="1"/>
</dbReference>
<evidence type="ECO:0000256" key="2">
    <source>
        <dbReference type="SAM" id="Phobius"/>
    </source>
</evidence>
<proteinExistence type="predicted"/>
<accession>A0A411YAY8</accession>
<feature type="transmembrane region" description="Helical" evidence="2">
    <location>
        <begin position="197"/>
        <end position="218"/>
    </location>
</feature>
<feature type="region of interest" description="Disordered" evidence="1">
    <location>
        <begin position="514"/>
        <end position="541"/>
    </location>
</feature>
<feature type="transmembrane region" description="Helical" evidence="2">
    <location>
        <begin position="225"/>
        <end position="243"/>
    </location>
</feature>
<reference evidence="3 4" key="1">
    <citation type="submission" date="2019-01" db="EMBL/GenBank/DDBJ databases">
        <title>Egibacter rhizosphaerae EGI 80759T.</title>
        <authorList>
            <person name="Chen D.-D."/>
            <person name="Tian Y."/>
            <person name="Jiao J.-Y."/>
            <person name="Zhang X.-T."/>
            <person name="Zhang Y.-G."/>
            <person name="Zhang Y."/>
            <person name="Xiao M."/>
            <person name="Shu W.-S."/>
            <person name="Li W.-J."/>
        </authorList>
    </citation>
    <scope>NUCLEOTIDE SEQUENCE [LARGE SCALE GENOMIC DNA]</scope>
    <source>
        <strain evidence="3 4">EGI 80759</strain>
    </source>
</reference>